<dbReference type="VEuPathDB" id="TriTrypDB:TCSYLVIO_004822"/>
<dbReference type="VEuPathDB" id="TriTrypDB:Tc_MARK_3563"/>
<dbReference type="VEuPathDB" id="TriTrypDB:TcCL_NonESM02875"/>
<feature type="region of interest" description="Disordered" evidence="1">
    <location>
        <begin position="1"/>
        <end position="24"/>
    </location>
</feature>
<evidence type="ECO:0000313" key="3">
    <source>
        <dbReference type="Proteomes" id="UP000246121"/>
    </source>
</evidence>
<gene>
    <name evidence="2" type="ORF">C4B63_113g52</name>
</gene>
<dbReference type="EMBL" id="PRFA01000113">
    <property type="protein sequence ID" value="PWU86672.1"/>
    <property type="molecule type" value="Genomic_DNA"/>
</dbReference>
<feature type="compositionally biased region" description="Polar residues" evidence="1">
    <location>
        <begin position="7"/>
        <end position="18"/>
    </location>
</feature>
<protein>
    <recommendedName>
        <fullName evidence="4">Transcription factor Iwr1 domain-containing protein</fullName>
    </recommendedName>
</protein>
<dbReference type="VEuPathDB" id="TriTrypDB:TcCLB.503583.30"/>
<dbReference type="AlphaFoldDB" id="A0A2V2UU36"/>
<dbReference type="VEuPathDB" id="TriTrypDB:BCY84_11012"/>
<dbReference type="Proteomes" id="UP000246121">
    <property type="component" value="Unassembled WGS sequence"/>
</dbReference>
<dbReference type="VEuPathDB" id="TriTrypDB:TcCLB.503489.30"/>
<dbReference type="VEuPathDB" id="TriTrypDB:C4B63_113g52"/>
<dbReference type="OrthoDB" id="273137at2759"/>
<dbReference type="VEuPathDB" id="TriTrypDB:C3747_167g24"/>
<dbReference type="VEuPathDB" id="TriTrypDB:TcG_08155"/>
<accession>A0A2V2UU36</accession>
<feature type="region of interest" description="Disordered" evidence="1">
    <location>
        <begin position="292"/>
        <end position="340"/>
    </location>
</feature>
<feature type="compositionally biased region" description="Polar residues" evidence="1">
    <location>
        <begin position="316"/>
        <end position="326"/>
    </location>
</feature>
<name>A0A2V2UU36_TRYCR</name>
<dbReference type="VEuPathDB" id="TriTrypDB:TCDM_06800"/>
<organism evidence="2 3">
    <name type="scientific">Trypanosoma cruzi</name>
    <dbReference type="NCBI Taxonomy" id="5693"/>
    <lineage>
        <taxon>Eukaryota</taxon>
        <taxon>Discoba</taxon>
        <taxon>Euglenozoa</taxon>
        <taxon>Kinetoplastea</taxon>
        <taxon>Metakinetoplastina</taxon>
        <taxon>Trypanosomatida</taxon>
        <taxon>Trypanosomatidae</taxon>
        <taxon>Trypanosoma</taxon>
        <taxon>Schizotrypanum</taxon>
    </lineage>
</organism>
<evidence type="ECO:0000256" key="1">
    <source>
        <dbReference type="SAM" id="MobiDB-lite"/>
    </source>
</evidence>
<comment type="caution">
    <text evidence="2">The sequence shown here is derived from an EMBL/GenBank/DDBJ whole genome shotgun (WGS) entry which is preliminary data.</text>
</comment>
<evidence type="ECO:0008006" key="4">
    <source>
        <dbReference type="Google" id="ProtNLM"/>
    </source>
</evidence>
<sequence length="368" mass="41058">MTGCEGNVQQATGSQGRLSSRPRDVYMRMKRLRSHESGSAEDTAPPRLRICLDNRGDANSVVRRALGVVASPSSTLLRTEQRPCALHFRLLSKVGLSASPTDDPRDTHDEVVPTPTPLLSVERLWNLPGCMVVDCTTEERKREPNSLPILEKNGRKIDGNTISTRGAEDWLLYILDKDVAAEEDELEEQKEGEGAVDDEFGFDDLIITRPEADGGAVTPNFCSRRYRAHRKRCRDDTTPEYILSLGPQSAEGGGRTDDCEGEISLYAMLRDHGQDPFLLEEDAGCEPELYIYPDHRRDDEYDSNAADFSGNEYPDEQSTSSNASVRTDSEDENSMVRRPKGCYGDLWYDEDYAEASLSSGWSSHDDGY</sequence>
<reference evidence="2 3" key="1">
    <citation type="journal article" date="2018" name="Microb. Genom.">
        <title>Expanding an expanded genome: long-read sequencing of Trypanosoma cruzi.</title>
        <authorList>
            <person name="Berna L."/>
            <person name="Rodriguez M."/>
            <person name="Chiribao M.L."/>
            <person name="Parodi-Talice A."/>
            <person name="Pita S."/>
            <person name="Rijo G."/>
            <person name="Alvarez-Valin F."/>
            <person name="Robello C."/>
        </authorList>
    </citation>
    <scope>NUCLEOTIDE SEQUENCE [LARGE SCALE GENOMIC DNA]</scope>
    <source>
        <strain evidence="2 3">Dm28c</strain>
    </source>
</reference>
<dbReference type="VEuPathDB" id="TriTrypDB:TcBrA4_0014980"/>
<proteinExistence type="predicted"/>
<evidence type="ECO:0000313" key="2">
    <source>
        <dbReference type="EMBL" id="PWU86672.1"/>
    </source>
</evidence>